<evidence type="ECO:0000313" key="2">
    <source>
        <dbReference type="Proteomes" id="UP000446866"/>
    </source>
</evidence>
<dbReference type="EMBL" id="QXWK01000015">
    <property type="protein sequence ID" value="NBH61789.1"/>
    <property type="molecule type" value="Genomic_DNA"/>
</dbReference>
<accession>A0A845QIS9</accession>
<evidence type="ECO:0000313" key="1">
    <source>
        <dbReference type="EMBL" id="NBH61789.1"/>
    </source>
</evidence>
<protein>
    <submittedName>
        <fullName evidence="1">Uncharacterized protein</fullName>
    </submittedName>
</protein>
<sequence>MRIGMISAFAKESARCTKKLKGLEELSDSLVHTEVGQQILNGDKNLANETARRFTKILDINSLQDTNLQVISDFNNILQIIKISYFAHRD</sequence>
<dbReference type="AlphaFoldDB" id="A0A845QIS9"/>
<dbReference type="Proteomes" id="UP000446866">
    <property type="component" value="Unassembled WGS sequence"/>
</dbReference>
<organism evidence="1 2">
    <name type="scientific">Anaerotruncus colihominis</name>
    <dbReference type="NCBI Taxonomy" id="169435"/>
    <lineage>
        <taxon>Bacteria</taxon>
        <taxon>Bacillati</taxon>
        <taxon>Bacillota</taxon>
        <taxon>Clostridia</taxon>
        <taxon>Eubacteriales</taxon>
        <taxon>Oscillospiraceae</taxon>
        <taxon>Anaerotruncus</taxon>
    </lineage>
</organism>
<proteinExistence type="predicted"/>
<reference evidence="1 2" key="1">
    <citation type="submission" date="2018-08" db="EMBL/GenBank/DDBJ databases">
        <title>Murine metabolic-syndrome-specific gut microbial biobank.</title>
        <authorList>
            <person name="Liu C."/>
        </authorList>
    </citation>
    <scope>NUCLEOTIDE SEQUENCE [LARGE SCALE GENOMIC DNA]</scope>
    <source>
        <strain evidence="1 2">28</strain>
    </source>
</reference>
<gene>
    <name evidence="1" type="ORF">D0435_09005</name>
</gene>
<name>A0A845QIS9_9FIRM</name>
<dbReference type="RefSeq" id="WP_160202073.1">
    <property type="nucleotide sequence ID" value="NZ_QXWK01000015.1"/>
</dbReference>
<comment type="caution">
    <text evidence="1">The sequence shown here is derived from an EMBL/GenBank/DDBJ whole genome shotgun (WGS) entry which is preliminary data.</text>
</comment>
<keyword evidence="2" id="KW-1185">Reference proteome</keyword>